<dbReference type="Gene3D" id="2.40.30.10">
    <property type="entry name" value="Translation factors"/>
    <property type="match status" value="1"/>
</dbReference>
<dbReference type="SMART" id="SM00838">
    <property type="entry name" value="EFG_C"/>
    <property type="match status" value="1"/>
</dbReference>
<feature type="domain" description="Tr-type G" evidence="9">
    <location>
        <begin position="6"/>
        <end position="286"/>
    </location>
</feature>
<evidence type="ECO:0000256" key="2">
    <source>
        <dbReference type="ARBA" id="ARBA00017872"/>
    </source>
</evidence>
<dbReference type="InterPro" id="IPR000640">
    <property type="entry name" value="EFG_V-like"/>
</dbReference>
<organism evidence="10 11">
    <name type="scientific">Reichenbachiella carrageenanivorans</name>
    <dbReference type="NCBI Taxonomy" id="2979869"/>
    <lineage>
        <taxon>Bacteria</taxon>
        <taxon>Pseudomonadati</taxon>
        <taxon>Bacteroidota</taxon>
        <taxon>Cytophagia</taxon>
        <taxon>Cytophagales</taxon>
        <taxon>Reichenbachiellaceae</taxon>
        <taxon>Reichenbachiella</taxon>
    </lineage>
</organism>
<dbReference type="NCBIfam" id="NF009381">
    <property type="entry name" value="PRK12740.1-5"/>
    <property type="match status" value="1"/>
</dbReference>
<feature type="binding site" evidence="8">
    <location>
        <begin position="15"/>
        <end position="22"/>
    </location>
    <ligand>
        <name>GTP</name>
        <dbReference type="ChEBI" id="CHEBI:37565"/>
    </ligand>
</feature>
<dbReference type="Pfam" id="PF03764">
    <property type="entry name" value="EFG_IV"/>
    <property type="match status" value="1"/>
</dbReference>
<dbReference type="Proteomes" id="UP001062165">
    <property type="component" value="Chromosome"/>
</dbReference>
<dbReference type="SUPFAM" id="SSF52540">
    <property type="entry name" value="P-loop containing nucleoside triphosphate hydrolases"/>
    <property type="match status" value="1"/>
</dbReference>
<dbReference type="CDD" id="cd01886">
    <property type="entry name" value="EF-G"/>
    <property type="match status" value="1"/>
</dbReference>
<protein>
    <recommendedName>
        <fullName evidence="2 8">Elongation factor G</fullName>
        <shortName evidence="8">EF-G</shortName>
    </recommendedName>
</protein>
<keyword evidence="8" id="KW-0963">Cytoplasm</keyword>
<evidence type="ECO:0000256" key="7">
    <source>
        <dbReference type="ARBA" id="ARBA00024731"/>
    </source>
</evidence>
<evidence type="ECO:0000256" key="4">
    <source>
        <dbReference type="ARBA" id="ARBA00022768"/>
    </source>
</evidence>
<dbReference type="CDD" id="cd01434">
    <property type="entry name" value="EFG_mtEFG1_IV"/>
    <property type="match status" value="1"/>
</dbReference>
<dbReference type="InterPro" id="IPR009022">
    <property type="entry name" value="EFG_III"/>
</dbReference>
<keyword evidence="4 8" id="KW-0251">Elongation factor</keyword>
<feature type="binding site" evidence="8">
    <location>
        <begin position="83"/>
        <end position="87"/>
    </location>
    <ligand>
        <name>GTP</name>
        <dbReference type="ChEBI" id="CHEBI:37565"/>
    </ligand>
</feature>
<dbReference type="InterPro" id="IPR035649">
    <property type="entry name" value="EFG_V"/>
</dbReference>
<dbReference type="InterPro" id="IPR005225">
    <property type="entry name" value="Small_GTP-bd"/>
</dbReference>
<dbReference type="GO" id="GO:0003746">
    <property type="term" value="F:translation elongation factor activity"/>
    <property type="evidence" value="ECO:0007669"/>
    <property type="project" value="UniProtKB-KW"/>
</dbReference>
<dbReference type="InterPro" id="IPR027417">
    <property type="entry name" value="P-loop_NTPase"/>
</dbReference>
<dbReference type="PRINTS" id="PR00315">
    <property type="entry name" value="ELONGATNFCT"/>
</dbReference>
<keyword evidence="6 8" id="KW-0342">GTP-binding</keyword>
<evidence type="ECO:0000256" key="6">
    <source>
        <dbReference type="ARBA" id="ARBA00023134"/>
    </source>
</evidence>
<accession>A0ABY6D7M0</accession>
<dbReference type="Pfam" id="PF00679">
    <property type="entry name" value="EFG_C"/>
    <property type="match status" value="1"/>
</dbReference>
<comment type="subcellular location">
    <subcellularLocation>
        <location evidence="8">Cytoplasm</location>
    </subcellularLocation>
</comment>
<reference evidence="10" key="1">
    <citation type="submission" date="2022-10" db="EMBL/GenBank/DDBJ databases">
        <title>Comparative genomics and taxonomic characterization of three novel marine species of genus Reichenbachiella exhibiting antioxidant and polysaccharide degradation activities.</title>
        <authorList>
            <person name="Muhammad N."/>
            <person name="Lee Y.-J."/>
            <person name="Ko J."/>
            <person name="Kim S.-G."/>
        </authorList>
    </citation>
    <scope>NUCLEOTIDE SEQUENCE</scope>
    <source>
        <strain evidence="10">Wsw4-B4</strain>
    </source>
</reference>
<dbReference type="Gene3D" id="3.30.70.870">
    <property type="entry name" value="Elongation Factor G (Translational Gtpase), domain 3"/>
    <property type="match status" value="1"/>
</dbReference>
<dbReference type="InterPro" id="IPR009000">
    <property type="entry name" value="Transl_B-barrel_sf"/>
</dbReference>
<dbReference type="NCBIfam" id="TIGR00484">
    <property type="entry name" value="EF-G"/>
    <property type="match status" value="1"/>
</dbReference>
<dbReference type="SUPFAM" id="SSF54980">
    <property type="entry name" value="EF-G C-terminal domain-like"/>
    <property type="match status" value="2"/>
</dbReference>
<evidence type="ECO:0000313" key="11">
    <source>
        <dbReference type="Proteomes" id="UP001062165"/>
    </source>
</evidence>
<dbReference type="CDD" id="cd03713">
    <property type="entry name" value="EFG_mtEFG_C"/>
    <property type="match status" value="1"/>
</dbReference>
<comment type="function">
    <text evidence="7 8">Catalyzes the GTP-dependent ribosomal translocation step during translation elongation. During this step, the ribosome changes from the pre-translocational (PRE) to the post-translocational (POST) state as the newly formed A-site-bound peptidyl-tRNA and P-site-bound deacylated tRNA move to the P and E sites, respectively. Catalyzes the coordinated movement of the two tRNA molecules, the mRNA and conformational changes in the ribosome.</text>
</comment>
<evidence type="ECO:0000256" key="8">
    <source>
        <dbReference type="HAMAP-Rule" id="MF_00054"/>
    </source>
</evidence>
<feature type="binding site" evidence="8">
    <location>
        <begin position="137"/>
        <end position="140"/>
    </location>
    <ligand>
        <name>GTP</name>
        <dbReference type="ChEBI" id="CHEBI:37565"/>
    </ligand>
</feature>
<dbReference type="PANTHER" id="PTHR43261:SF1">
    <property type="entry name" value="RIBOSOME-RELEASING FACTOR 2, MITOCHONDRIAL"/>
    <property type="match status" value="1"/>
</dbReference>
<evidence type="ECO:0000256" key="1">
    <source>
        <dbReference type="ARBA" id="ARBA00005870"/>
    </source>
</evidence>
<evidence type="ECO:0000256" key="5">
    <source>
        <dbReference type="ARBA" id="ARBA00022917"/>
    </source>
</evidence>
<dbReference type="InterPro" id="IPR000795">
    <property type="entry name" value="T_Tr_GTP-bd_dom"/>
</dbReference>
<dbReference type="Pfam" id="PF00009">
    <property type="entry name" value="GTP_EFTU"/>
    <property type="match status" value="1"/>
</dbReference>
<dbReference type="EMBL" id="CP106735">
    <property type="protein sequence ID" value="UXX81153.1"/>
    <property type="molecule type" value="Genomic_DNA"/>
</dbReference>
<dbReference type="SUPFAM" id="SSF50447">
    <property type="entry name" value="Translation proteins"/>
    <property type="match status" value="1"/>
</dbReference>
<name>A0ABY6D7M0_9BACT</name>
<dbReference type="InterPro" id="IPR014721">
    <property type="entry name" value="Ribsml_uS5_D2-typ_fold_subgr"/>
</dbReference>
<dbReference type="InterPro" id="IPR004161">
    <property type="entry name" value="EFTu-like_2"/>
</dbReference>
<dbReference type="InterPro" id="IPR020568">
    <property type="entry name" value="Ribosomal_Su5_D2-typ_SF"/>
</dbReference>
<dbReference type="InterPro" id="IPR047872">
    <property type="entry name" value="EFG_IV"/>
</dbReference>
<dbReference type="NCBIfam" id="TIGR00231">
    <property type="entry name" value="small_GTP"/>
    <property type="match status" value="1"/>
</dbReference>
<dbReference type="PANTHER" id="PTHR43261">
    <property type="entry name" value="TRANSLATION ELONGATION FACTOR G-RELATED"/>
    <property type="match status" value="1"/>
</dbReference>
<dbReference type="RefSeq" id="WP_263052881.1">
    <property type="nucleotide sequence ID" value="NZ_CP106735.1"/>
</dbReference>
<evidence type="ECO:0000313" key="10">
    <source>
        <dbReference type="EMBL" id="UXX81153.1"/>
    </source>
</evidence>
<comment type="similarity">
    <text evidence="1 8">Belongs to the TRAFAC class translation factor GTPase superfamily. Classic translation factor GTPase family. EF-G/EF-2 subfamily.</text>
</comment>
<dbReference type="PROSITE" id="PS51722">
    <property type="entry name" value="G_TR_2"/>
    <property type="match status" value="1"/>
</dbReference>
<dbReference type="InterPro" id="IPR041095">
    <property type="entry name" value="EFG_II"/>
</dbReference>
<dbReference type="Gene3D" id="3.30.230.10">
    <property type="match status" value="1"/>
</dbReference>
<evidence type="ECO:0000259" key="9">
    <source>
        <dbReference type="PROSITE" id="PS51722"/>
    </source>
</evidence>
<gene>
    <name evidence="8 10" type="primary">fusA</name>
    <name evidence="10" type="ORF">N7E81_08590</name>
</gene>
<dbReference type="InterPro" id="IPR005517">
    <property type="entry name" value="Transl_elong_EFG/EF2_IV"/>
</dbReference>
<dbReference type="CDD" id="cd04088">
    <property type="entry name" value="EFG_mtEFG_II"/>
    <property type="match status" value="1"/>
</dbReference>
<dbReference type="Gene3D" id="3.30.70.240">
    <property type="match status" value="1"/>
</dbReference>
<proteinExistence type="inferred from homology"/>
<dbReference type="CDD" id="cd16262">
    <property type="entry name" value="EFG_III"/>
    <property type="match status" value="1"/>
</dbReference>
<dbReference type="HAMAP" id="MF_00054_B">
    <property type="entry name" value="EF_G_EF_2_B"/>
    <property type="match status" value="1"/>
</dbReference>
<sequence length="701" mass="78009">MARDLKLTRNIGIAAHIDAGKTTTTERILYYTGMSHKIGEVHDGAATMDWMEQEQERGITITSAATTVFWKYKEKEYHINIIDTPGHVDFTVEVNRSLRVLDGLVFLFSAVDGVEPQSETNWRLADNYKVARLGFVNKMDRSGADFLKVCAQVKERLGTKAVPFQLPIGAEDTFKGVVDLVERKAMIWNEEDMGMTFEEIEIPADMVDDVDQYREELLEAVAEYDESLMEKYFEDPNSITKEEIIAASRQATINLDFVPMFCGSAFKNKGVQTMLDYVMELLPSPMDREGIEGINPDTEEPTVRKPSASEPFAALAFKIATDPFVGRLCFARAYSGTLESGSYVWNTRTDKKERISRIFQMHANKQNQIDQFHAGDIAAVVGFKDIKTGDTLCDEKHKIVLESMVFPDPVIGYAIEPKTQADSDKLGMAIAKLVEEDPTLVVNTDHETGQTILRGMGELHLDIIIDRLKREFKVEINQGAPEVAYKEAIQSLVDHKEVYKKQSGGKGKFADIVFELSPVDEDFEKTGLQFDNKIVGGVIPKEFIPAIEKGFASAMNNGPLAGYPLDSMKVKLYHGSFHDVDSDALSFELAARMGFKEAAKKANPVLLEPIMAVEIVTPDEYTGSVTGDMNRRRGLMKGMDVKGNSQVVKADVPLSELFGYITDLRTMTSGRATASLTFSHYDAVPKNIADAVIKKVKGESV</sequence>
<evidence type="ECO:0000256" key="3">
    <source>
        <dbReference type="ARBA" id="ARBA00022741"/>
    </source>
</evidence>
<dbReference type="Pfam" id="PF14492">
    <property type="entry name" value="EFG_III"/>
    <property type="match status" value="1"/>
</dbReference>
<keyword evidence="11" id="KW-1185">Reference proteome</keyword>
<dbReference type="SUPFAM" id="SSF54211">
    <property type="entry name" value="Ribosomal protein S5 domain 2-like"/>
    <property type="match status" value="1"/>
</dbReference>
<keyword evidence="5 8" id="KW-0648">Protein biosynthesis</keyword>
<dbReference type="PROSITE" id="PS00301">
    <property type="entry name" value="G_TR_1"/>
    <property type="match status" value="1"/>
</dbReference>
<dbReference type="InterPro" id="IPR031157">
    <property type="entry name" value="G_TR_CS"/>
</dbReference>
<dbReference type="InterPro" id="IPR035647">
    <property type="entry name" value="EFG_III/V"/>
</dbReference>
<dbReference type="SMART" id="SM00889">
    <property type="entry name" value="EFG_IV"/>
    <property type="match status" value="1"/>
</dbReference>
<dbReference type="Gene3D" id="3.40.50.300">
    <property type="entry name" value="P-loop containing nucleotide triphosphate hydrolases"/>
    <property type="match status" value="1"/>
</dbReference>
<keyword evidence="3 8" id="KW-0547">Nucleotide-binding</keyword>
<dbReference type="InterPro" id="IPR004540">
    <property type="entry name" value="Transl_elong_EFG/EF2"/>
</dbReference>
<dbReference type="Pfam" id="PF03144">
    <property type="entry name" value="GTP_EFTU_D2"/>
    <property type="match status" value="1"/>
</dbReference>